<keyword evidence="3" id="KW-1185">Reference proteome</keyword>
<dbReference type="EMBL" id="ARYM01000021">
    <property type="protein sequence ID" value="KCZ97339.1"/>
    <property type="molecule type" value="Genomic_DNA"/>
</dbReference>
<proteinExistence type="predicted"/>
<reference evidence="2 3" key="1">
    <citation type="journal article" date="2014" name="Antonie Van Leeuwenhoek">
        <title>Hyphomonas beringensis sp. nov. and Hyphomonas chukchiensis sp. nov., isolated from surface seawater of the Bering Sea and Chukchi Sea.</title>
        <authorList>
            <person name="Li C."/>
            <person name="Lai Q."/>
            <person name="Li G."/>
            <person name="Dong C."/>
            <person name="Wang J."/>
            <person name="Liao Y."/>
            <person name="Shao Z."/>
        </authorList>
    </citation>
    <scope>NUCLEOTIDE SEQUENCE [LARGE SCALE GENOMIC DNA]</scope>
    <source>
        <strain evidence="2 3">PS728</strain>
    </source>
</reference>
<name>A0A062VFR8_9PROT</name>
<keyword evidence="1" id="KW-0732">Signal</keyword>
<gene>
    <name evidence="2" type="ORF">HPO_15488</name>
</gene>
<sequence length="193" mass="21220">MYRSYIMAAVASFFLSACASQVRETYAFNATSANALVMIGVKSEVGPYGITFNKMDSATCEVHPLGLGRSFDHNAPFSPTAYRASGPHYILASFEPGDWVIASMSYQAGVTRAVRFDERGFAFNAKPGEFIYVGDIVLTRNDIQFEGRNRAHALSYLQDYPDIAVAPTDAPHWLTPFRRGAPEPNCRTSSIAQ</sequence>
<organism evidence="2 3">
    <name type="scientific">Hyphomonas polymorpha PS728</name>
    <dbReference type="NCBI Taxonomy" id="1280954"/>
    <lineage>
        <taxon>Bacteria</taxon>
        <taxon>Pseudomonadati</taxon>
        <taxon>Pseudomonadota</taxon>
        <taxon>Alphaproteobacteria</taxon>
        <taxon>Hyphomonadales</taxon>
        <taxon>Hyphomonadaceae</taxon>
        <taxon>Hyphomonas</taxon>
    </lineage>
</organism>
<dbReference type="AlphaFoldDB" id="A0A062VFR8"/>
<dbReference type="PROSITE" id="PS51257">
    <property type="entry name" value="PROKAR_LIPOPROTEIN"/>
    <property type="match status" value="1"/>
</dbReference>
<comment type="caution">
    <text evidence="2">The sequence shown here is derived from an EMBL/GenBank/DDBJ whole genome shotgun (WGS) entry which is preliminary data.</text>
</comment>
<feature type="chain" id="PRO_5001615307" description="Lipoprotein" evidence="1">
    <location>
        <begin position="20"/>
        <end position="193"/>
    </location>
</feature>
<evidence type="ECO:0000313" key="3">
    <source>
        <dbReference type="Proteomes" id="UP000027100"/>
    </source>
</evidence>
<evidence type="ECO:0000313" key="2">
    <source>
        <dbReference type="EMBL" id="KCZ97339.1"/>
    </source>
</evidence>
<evidence type="ECO:0000256" key="1">
    <source>
        <dbReference type="SAM" id="SignalP"/>
    </source>
</evidence>
<accession>A0A062VFR8</accession>
<protein>
    <recommendedName>
        <fullName evidence="4">Lipoprotein</fullName>
    </recommendedName>
</protein>
<dbReference type="PATRIC" id="fig|1280954.3.peg.3131"/>
<dbReference type="Proteomes" id="UP000027100">
    <property type="component" value="Unassembled WGS sequence"/>
</dbReference>
<feature type="signal peptide" evidence="1">
    <location>
        <begin position="1"/>
        <end position="19"/>
    </location>
</feature>
<evidence type="ECO:0008006" key="4">
    <source>
        <dbReference type="Google" id="ProtNLM"/>
    </source>
</evidence>